<name>A0A5B1LFK1_9ACTN</name>
<reference evidence="1 2" key="2">
    <citation type="submission" date="2019-09" db="EMBL/GenBank/DDBJ databases">
        <authorList>
            <person name="Jin C."/>
        </authorList>
    </citation>
    <scope>NUCLEOTIDE SEQUENCE [LARGE SCALE GENOMIC DNA]</scope>
    <source>
        <strain evidence="1 2">BN130099</strain>
    </source>
</reference>
<reference evidence="1 2" key="1">
    <citation type="submission" date="2019-09" db="EMBL/GenBank/DDBJ databases">
        <title>Nocardioides panacisoli sp. nov., isolated from the soil of a ginseng field.</title>
        <authorList>
            <person name="Cho C."/>
        </authorList>
    </citation>
    <scope>NUCLEOTIDE SEQUENCE [LARGE SCALE GENOMIC DNA]</scope>
    <source>
        <strain evidence="1 2">BN130099</strain>
    </source>
</reference>
<evidence type="ECO:0000313" key="1">
    <source>
        <dbReference type="EMBL" id="KAA1418560.1"/>
    </source>
</evidence>
<dbReference type="Proteomes" id="UP000325003">
    <property type="component" value="Unassembled WGS sequence"/>
</dbReference>
<dbReference type="AlphaFoldDB" id="A0A5B1LFK1"/>
<sequence length="163" mass="17159">MTPEEYVAATGQRMAADGCEVGPDQVGRMPALVGIRKDFLAIALSRIHLVTAVAAFPQVTYTEVHGFTSDVSAYAKQRTGALRGLQSGVGAFAVLVSDQVAPEAIAAATAKPKIEFATEVRPAVVDLSTGVVHAFTGSKFFGAALNGHLRRKLQAYVVPPLQH</sequence>
<proteinExistence type="predicted"/>
<protein>
    <submittedName>
        <fullName evidence="1">Uncharacterized protein</fullName>
    </submittedName>
</protein>
<gene>
    <name evidence="1" type="ORF">F0U44_08610</name>
</gene>
<comment type="caution">
    <text evidence="1">The sequence shown here is derived from an EMBL/GenBank/DDBJ whole genome shotgun (WGS) entry which is preliminary data.</text>
</comment>
<dbReference type="EMBL" id="VUJV01000003">
    <property type="protein sequence ID" value="KAA1418560.1"/>
    <property type="molecule type" value="Genomic_DNA"/>
</dbReference>
<dbReference type="RefSeq" id="WP_149727899.1">
    <property type="nucleotide sequence ID" value="NZ_VUJV01000003.1"/>
</dbReference>
<evidence type="ECO:0000313" key="2">
    <source>
        <dbReference type="Proteomes" id="UP000325003"/>
    </source>
</evidence>
<keyword evidence="2" id="KW-1185">Reference proteome</keyword>
<organism evidence="1 2">
    <name type="scientific">Nocardioides humilatus</name>
    <dbReference type="NCBI Taxonomy" id="2607660"/>
    <lineage>
        <taxon>Bacteria</taxon>
        <taxon>Bacillati</taxon>
        <taxon>Actinomycetota</taxon>
        <taxon>Actinomycetes</taxon>
        <taxon>Propionibacteriales</taxon>
        <taxon>Nocardioidaceae</taxon>
        <taxon>Nocardioides</taxon>
    </lineage>
</organism>
<accession>A0A5B1LFK1</accession>